<comment type="subcellular location">
    <subcellularLocation>
        <location evidence="2">Membrane</location>
    </subcellularLocation>
</comment>
<comment type="subunit">
    <text evidence="2">Homodimer. Interacts with CIPK.</text>
</comment>
<dbReference type="GO" id="GO:0019900">
    <property type="term" value="F:kinase binding"/>
    <property type="evidence" value="ECO:0007669"/>
    <property type="project" value="UniProtKB-UniRule"/>
</dbReference>
<gene>
    <name evidence="3" type="ORF">IFM89_033728</name>
</gene>
<dbReference type="GO" id="GO:0019722">
    <property type="term" value="P:calcium-mediated signaling"/>
    <property type="evidence" value="ECO:0007669"/>
    <property type="project" value="UniProtKB-UniRule"/>
</dbReference>
<dbReference type="OrthoDB" id="1934236at2759"/>
<name>A0A835H185_9MAGN</name>
<keyword evidence="2" id="KW-0472">Membrane</keyword>
<keyword evidence="2" id="KW-0106">Calcium</keyword>
<comment type="function">
    <text evidence="2">Acts as a calcium sensor. CBL proteins interact with CIPK serine-threonine protein kinases. Binding of a CBL protein to the regulatory NAF domain of a CIPK protein lead to the activation of the kinase in a calcium-dependent manner.</text>
</comment>
<dbReference type="SUPFAM" id="SSF47473">
    <property type="entry name" value="EF-hand"/>
    <property type="match status" value="1"/>
</dbReference>
<keyword evidence="2" id="KW-0479">Metal-binding</keyword>
<dbReference type="InterPro" id="IPR011992">
    <property type="entry name" value="EF-hand-dom_pair"/>
</dbReference>
<evidence type="ECO:0000313" key="4">
    <source>
        <dbReference type="Proteomes" id="UP000631114"/>
    </source>
</evidence>
<dbReference type="PANTHER" id="PTHR23056">
    <property type="entry name" value="CALCINEURIN B"/>
    <property type="match status" value="1"/>
</dbReference>
<dbReference type="PANTHER" id="PTHR23056:SF110">
    <property type="entry name" value="CALMODULIN"/>
    <property type="match status" value="1"/>
</dbReference>
<reference evidence="3 4" key="1">
    <citation type="submission" date="2020-10" db="EMBL/GenBank/DDBJ databases">
        <title>The Coptis chinensis genome and diversification of protoberbering-type alkaloids.</title>
        <authorList>
            <person name="Wang B."/>
            <person name="Shu S."/>
            <person name="Song C."/>
            <person name="Liu Y."/>
        </authorList>
    </citation>
    <scope>NUCLEOTIDE SEQUENCE [LARGE SCALE GENOMIC DNA]</scope>
    <source>
        <strain evidence="3">HL-2020</strain>
        <tissue evidence="3">Leaf</tissue>
    </source>
</reference>
<protein>
    <recommendedName>
        <fullName evidence="2">Calcineurin B-like protein</fullName>
    </recommendedName>
</protein>
<dbReference type="InterPro" id="IPR045198">
    <property type="entry name" value="CNBL1-10"/>
</dbReference>
<accession>A0A835H185</accession>
<sequence length="92" mass="10675">MEDQSRRHDILDGGSGYVIGLRKWFCSQVTVSEVEALYEIFKKLSSSLIDDGLIHKEEFQLALFRNNNKQNLFADRIPQVFLSQNVKKMENP</sequence>
<dbReference type="GO" id="GO:0016020">
    <property type="term" value="C:membrane"/>
    <property type="evidence" value="ECO:0007669"/>
    <property type="project" value="UniProtKB-SubCell"/>
</dbReference>
<evidence type="ECO:0000256" key="2">
    <source>
        <dbReference type="RuleBase" id="RU369080"/>
    </source>
</evidence>
<proteinExistence type="inferred from homology"/>
<dbReference type="Gene3D" id="1.10.238.10">
    <property type="entry name" value="EF-hand"/>
    <property type="match status" value="1"/>
</dbReference>
<dbReference type="AlphaFoldDB" id="A0A835H185"/>
<organism evidence="3 4">
    <name type="scientific">Coptis chinensis</name>
    <dbReference type="NCBI Taxonomy" id="261450"/>
    <lineage>
        <taxon>Eukaryota</taxon>
        <taxon>Viridiplantae</taxon>
        <taxon>Streptophyta</taxon>
        <taxon>Embryophyta</taxon>
        <taxon>Tracheophyta</taxon>
        <taxon>Spermatophyta</taxon>
        <taxon>Magnoliopsida</taxon>
        <taxon>Ranunculales</taxon>
        <taxon>Ranunculaceae</taxon>
        <taxon>Coptidoideae</taxon>
        <taxon>Coptis</taxon>
    </lineage>
</organism>
<comment type="similarity">
    <text evidence="2">Belongs to the calcineurin regulatory subunit family.</text>
</comment>
<keyword evidence="4" id="KW-1185">Reference proteome</keyword>
<evidence type="ECO:0000256" key="1">
    <source>
        <dbReference type="ARBA" id="ARBA00022737"/>
    </source>
</evidence>
<comment type="caution">
    <text evidence="3">The sequence shown here is derived from an EMBL/GenBank/DDBJ whole genome shotgun (WGS) entry which is preliminary data.</text>
</comment>
<evidence type="ECO:0000313" key="3">
    <source>
        <dbReference type="EMBL" id="KAF9590310.1"/>
    </source>
</evidence>
<dbReference type="Proteomes" id="UP000631114">
    <property type="component" value="Unassembled WGS sequence"/>
</dbReference>
<dbReference type="GO" id="GO:0005509">
    <property type="term" value="F:calcium ion binding"/>
    <property type="evidence" value="ECO:0007669"/>
    <property type="project" value="UniProtKB-UniRule"/>
</dbReference>
<keyword evidence="1 2" id="KW-0677">Repeat</keyword>
<dbReference type="EMBL" id="JADFTS010000009">
    <property type="protein sequence ID" value="KAF9590310.1"/>
    <property type="molecule type" value="Genomic_DNA"/>
</dbReference>